<dbReference type="Proteomes" id="UP000095282">
    <property type="component" value="Unplaced"/>
</dbReference>
<feature type="chain" id="PRO_5044821045" evidence="7">
    <location>
        <begin position="23"/>
        <end position="243"/>
    </location>
</feature>
<evidence type="ECO:0000313" key="10">
    <source>
        <dbReference type="WBParaSite" id="Csp11.Scaffold629.g11337.t1"/>
    </source>
</evidence>
<dbReference type="Pfam" id="PF10324">
    <property type="entry name" value="7TM_GPCR_Srw"/>
    <property type="match status" value="1"/>
</dbReference>
<sequence length="243" mass="27790">MSRRSSGFLALFIAMFRAFSVCFPMSNAVNILNKPVAGWLIVIGIMVICGAWSSMYYFKTIIAVAQCPDVIKLKMVPYKQDTLGDQELILRLIDGYVALIVSFLYVLVAVALVAALVKAKERRKNLKSEKSSNTTILVSLMAVFMFISETFYATIFILSSFFFVDFEERIYFEQLEFFAMTLSMINSIAHCIICFLMSFQYRDAFRSIICWREDKETKTKKTPAQPVTIMSTDQRKSSETSHF</sequence>
<evidence type="ECO:0000313" key="9">
    <source>
        <dbReference type="Proteomes" id="UP000095282"/>
    </source>
</evidence>
<feature type="transmembrane region" description="Helical" evidence="6">
    <location>
        <begin position="136"/>
        <end position="163"/>
    </location>
</feature>
<keyword evidence="9" id="KW-1185">Reference proteome</keyword>
<organism evidence="9 10">
    <name type="scientific">Caenorhabditis tropicalis</name>
    <dbReference type="NCBI Taxonomy" id="1561998"/>
    <lineage>
        <taxon>Eukaryota</taxon>
        <taxon>Metazoa</taxon>
        <taxon>Ecdysozoa</taxon>
        <taxon>Nematoda</taxon>
        <taxon>Chromadorea</taxon>
        <taxon>Rhabditida</taxon>
        <taxon>Rhabditina</taxon>
        <taxon>Rhabditomorpha</taxon>
        <taxon>Rhabditoidea</taxon>
        <taxon>Rhabditidae</taxon>
        <taxon>Peloderinae</taxon>
        <taxon>Caenorhabditis</taxon>
    </lineage>
</organism>
<dbReference type="PANTHER" id="PTHR47321:SF1">
    <property type="entry name" value="G-PROTEIN COUPLED RECEPTORS FAMILY 1 PROFILE DOMAIN-CONTAINING PROTEIN-RELATED"/>
    <property type="match status" value="1"/>
</dbReference>
<protein>
    <submittedName>
        <fullName evidence="10">G_PROTEIN_RECEP_F1_2 domain-containing protein</fullName>
    </submittedName>
</protein>
<dbReference type="AlphaFoldDB" id="A0A1I7TSJ3"/>
<feature type="signal peptide" evidence="7">
    <location>
        <begin position="1"/>
        <end position="22"/>
    </location>
</feature>
<dbReference type="WBParaSite" id="Csp11.Scaffold629.g11337.t1">
    <property type="protein sequence ID" value="Csp11.Scaffold629.g11337.t1"/>
    <property type="gene ID" value="Csp11.Scaffold629.g11337"/>
</dbReference>
<evidence type="ECO:0000256" key="1">
    <source>
        <dbReference type="ARBA" id="ARBA00004370"/>
    </source>
</evidence>
<dbReference type="GO" id="GO:0008528">
    <property type="term" value="F:G protein-coupled peptide receptor activity"/>
    <property type="evidence" value="ECO:0007669"/>
    <property type="project" value="InterPro"/>
</dbReference>
<keyword evidence="4 6" id="KW-0472">Membrane</keyword>
<keyword evidence="7" id="KW-0732">Signal</keyword>
<feature type="transmembrane region" description="Helical" evidence="6">
    <location>
        <begin position="36"/>
        <end position="58"/>
    </location>
</feature>
<evidence type="ECO:0000256" key="3">
    <source>
        <dbReference type="ARBA" id="ARBA00022989"/>
    </source>
</evidence>
<keyword evidence="2 6" id="KW-0812">Transmembrane</keyword>
<keyword evidence="3 6" id="KW-1133">Transmembrane helix</keyword>
<evidence type="ECO:0000256" key="5">
    <source>
        <dbReference type="SAM" id="MobiDB-lite"/>
    </source>
</evidence>
<evidence type="ECO:0000259" key="8">
    <source>
        <dbReference type="PROSITE" id="PS50262"/>
    </source>
</evidence>
<dbReference type="GO" id="GO:0016020">
    <property type="term" value="C:membrane"/>
    <property type="evidence" value="ECO:0007669"/>
    <property type="project" value="UniProtKB-SubCell"/>
</dbReference>
<feature type="transmembrane region" description="Helical" evidence="6">
    <location>
        <begin position="96"/>
        <end position="116"/>
    </location>
</feature>
<accession>A0A1I7TSJ3</accession>
<evidence type="ECO:0000256" key="2">
    <source>
        <dbReference type="ARBA" id="ARBA00022692"/>
    </source>
</evidence>
<dbReference type="Gene3D" id="1.20.1070.10">
    <property type="entry name" value="Rhodopsin 7-helix transmembrane proteins"/>
    <property type="match status" value="1"/>
</dbReference>
<dbReference type="InterPro" id="IPR019427">
    <property type="entry name" value="7TM_GPCR_serpentine_rcpt_Srw"/>
</dbReference>
<dbReference type="PROSITE" id="PS50262">
    <property type="entry name" value="G_PROTEIN_RECEP_F1_2"/>
    <property type="match status" value="1"/>
</dbReference>
<dbReference type="PANTHER" id="PTHR47321">
    <property type="entry name" value="SERPENTINE RECEPTOR, CLASS W"/>
    <property type="match status" value="1"/>
</dbReference>
<feature type="domain" description="G-protein coupled receptors family 1 profile" evidence="8">
    <location>
        <begin position="1"/>
        <end position="194"/>
    </location>
</feature>
<reference evidence="10" key="1">
    <citation type="submission" date="2016-11" db="UniProtKB">
        <authorList>
            <consortium name="WormBaseParasite"/>
        </authorList>
    </citation>
    <scope>IDENTIFICATION</scope>
</reference>
<feature type="compositionally biased region" description="Basic and acidic residues" evidence="5">
    <location>
        <begin position="233"/>
        <end position="243"/>
    </location>
</feature>
<feature type="transmembrane region" description="Helical" evidence="6">
    <location>
        <begin position="175"/>
        <end position="199"/>
    </location>
</feature>
<dbReference type="SUPFAM" id="SSF81321">
    <property type="entry name" value="Family A G protein-coupled receptor-like"/>
    <property type="match status" value="1"/>
</dbReference>
<name>A0A1I7TSJ3_9PELO</name>
<evidence type="ECO:0000256" key="7">
    <source>
        <dbReference type="SAM" id="SignalP"/>
    </source>
</evidence>
<feature type="region of interest" description="Disordered" evidence="5">
    <location>
        <begin position="221"/>
        <end position="243"/>
    </location>
</feature>
<evidence type="ECO:0000256" key="4">
    <source>
        <dbReference type="ARBA" id="ARBA00023136"/>
    </source>
</evidence>
<dbReference type="InterPro" id="IPR017452">
    <property type="entry name" value="GPCR_Rhodpsn_7TM"/>
</dbReference>
<proteinExistence type="predicted"/>
<comment type="subcellular location">
    <subcellularLocation>
        <location evidence="1">Membrane</location>
    </subcellularLocation>
</comment>
<evidence type="ECO:0000256" key="6">
    <source>
        <dbReference type="SAM" id="Phobius"/>
    </source>
</evidence>